<dbReference type="Proteomes" id="UP001515641">
    <property type="component" value="Unassembled WGS sequence"/>
</dbReference>
<evidence type="ECO:0000313" key="2">
    <source>
        <dbReference type="Proteomes" id="UP001515641"/>
    </source>
</evidence>
<organism evidence="1 2">
    <name type="scientific">Chromobacterium fluminis</name>
    <dbReference type="NCBI Taxonomy" id="3044269"/>
    <lineage>
        <taxon>Bacteria</taxon>
        <taxon>Pseudomonadati</taxon>
        <taxon>Pseudomonadota</taxon>
        <taxon>Betaproteobacteria</taxon>
        <taxon>Neisseriales</taxon>
        <taxon>Chromobacteriaceae</taxon>
        <taxon>Chromobacterium</taxon>
    </lineage>
</organism>
<protein>
    <submittedName>
        <fullName evidence="1">Uncharacterized protein</fullName>
    </submittedName>
</protein>
<evidence type="ECO:0000313" key="1">
    <source>
        <dbReference type="EMBL" id="NHR04458.1"/>
    </source>
</evidence>
<proteinExistence type="predicted"/>
<dbReference type="EMBL" id="JAAOMA010000004">
    <property type="protein sequence ID" value="NHR04458.1"/>
    <property type="molecule type" value="Genomic_DNA"/>
</dbReference>
<keyword evidence="2" id="KW-1185">Reference proteome</keyword>
<gene>
    <name evidence="1" type="ORF">HA052_04535</name>
</gene>
<sequence>MNIILTKIRTTRGGFVFVDKRELDVEHRIQLRLYNKCGARVRGEFTSIHRENLDPDGTKTAILNQGTSILGPNLCGYAKKAYVKREISRLKQDLADYEITQIDGQWFGLPKRRAL</sequence>
<reference evidence="1 2" key="1">
    <citation type="submission" date="2020-03" db="EMBL/GenBank/DDBJ databases">
        <title>Draft genome sequence of environmentally isolated cultures.</title>
        <authorList>
            <person name="Wilson H.S."/>
            <person name="De Leon M.E."/>
        </authorList>
    </citation>
    <scope>NUCLEOTIDE SEQUENCE [LARGE SCALE GENOMIC DNA]</scope>
    <source>
        <strain evidence="1 2">HSC-31F16</strain>
    </source>
</reference>
<name>A0ABX0L5W4_9NEIS</name>
<dbReference type="RefSeq" id="WP_166450974.1">
    <property type="nucleotide sequence ID" value="NZ_JAAOMA010000004.1"/>
</dbReference>
<comment type="caution">
    <text evidence="1">The sequence shown here is derived from an EMBL/GenBank/DDBJ whole genome shotgun (WGS) entry which is preliminary data.</text>
</comment>
<accession>A0ABX0L5W4</accession>